<feature type="region of interest" description="Disordered" evidence="1">
    <location>
        <begin position="73"/>
        <end position="96"/>
    </location>
</feature>
<comment type="caution">
    <text evidence="2">The sequence shown here is derived from an EMBL/GenBank/DDBJ whole genome shotgun (WGS) entry which is preliminary data.</text>
</comment>
<dbReference type="Proteomes" id="UP000482155">
    <property type="component" value="Unassembled WGS sequence"/>
</dbReference>
<name>A0A6B3SID0_9BURK</name>
<evidence type="ECO:0000256" key="1">
    <source>
        <dbReference type="SAM" id="MobiDB-lite"/>
    </source>
</evidence>
<accession>A0A6B3SID0</accession>
<protein>
    <submittedName>
        <fullName evidence="2">Uncharacterized protein</fullName>
    </submittedName>
</protein>
<gene>
    <name evidence="2" type="ORF">G3574_04970</name>
</gene>
<dbReference type="RefSeq" id="WP_163960743.1">
    <property type="nucleotide sequence ID" value="NZ_JAAIVB010000012.1"/>
</dbReference>
<evidence type="ECO:0000313" key="2">
    <source>
        <dbReference type="EMBL" id="NEX60420.1"/>
    </source>
</evidence>
<evidence type="ECO:0000313" key="3">
    <source>
        <dbReference type="Proteomes" id="UP000482155"/>
    </source>
</evidence>
<keyword evidence="3" id="KW-1185">Reference proteome</keyword>
<organism evidence="2 3">
    <name type="scientific">Noviherbaspirillum galbum</name>
    <dbReference type="NCBI Taxonomy" id="2709383"/>
    <lineage>
        <taxon>Bacteria</taxon>
        <taxon>Pseudomonadati</taxon>
        <taxon>Pseudomonadota</taxon>
        <taxon>Betaproteobacteria</taxon>
        <taxon>Burkholderiales</taxon>
        <taxon>Oxalobacteraceae</taxon>
        <taxon>Noviherbaspirillum</taxon>
    </lineage>
</organism>
<dbReference type="AlphaFoldDB" id="A0A6B3SID0"/>
<sequence>MPFVLLIPLELLVPLLPELEPLELEPLEPPEPPIPALPWFMPLEEGLSLTVPLDAALAGFISLCWAAMAAEPSRETEETTSGNTMRFKLLITPPSS</sequence>
<proteinExistence type="predicted"/>
<dbReference type="EMBL" id="JAAIVB010000012">
    <property type="protein sequence ID" value="NEX60420.1"/>
    <property type="molecule type" value="Genomic_DNA"/>
</dbReference>
<reference evidence="2 3" key="1">
    <citation type="submission" date="2020-02" db="EMBL/GenBank/DDBJ databases">
        <authorList>
            <person name="Kim M.K."/>
        </authorList>
    </citation>
    <scope>NUCLEOTIDE SEQUENCE [LARGE SCALE GENOMIC DNA]</scope>
    <source>
        <strain evidence="2 3">17J57-3</strain>
    </source>
</reference>